<evidence type="ECO:0000256" key="8">
    <source>
        <dbReference type="SAM" id="Phobius"/>
    </source>
</evidence>
<dbReference type="Pfam" id="PF03600">
    <property type="entry name" value="CitMHS"/>
    <property type="match status" value="1"/>
</dbReference>
<dbReference type="RefSeq" id="WP_064505698.1">
    <property type="nucleotide sequence ID" value="NZ_CP013023.1"/>
</dbReference>
<reference evidence="11" key="1">
    <citation type="submission" date="2015-10" db="EMBL/GenBank/DDBJ databases">
        <title>Genome of Paenibacillus bovis sp. nov.</title>
        <authorList>
            <person name="Wu Z."/>
            <person name="Gao C."/>
            <person name="Liu Z."/>
            <person name="Zheng H."/>
        </authorList>
    </citation>
    <scope>NUCLEOTIDE SEQUENCE [LARGE SCALE GENOMIC DNA]</scope>
    <source>
        <strain evidence="11">BD3526</strain>
    </source>
</reference>
<dbReference type="Proteomes" id="UP000078148">
    <property type="component" value="Chromosome"/>
</dbReference>
<dbReference type="PANTHER" id="PTHR43568:SF1">
    <property type="entry name" value="P PROTEIN"/>
    <property type="match status" value="1"/>
</dbReference>
<feature type="domain" description="Citrate transporter-like" evidence="9">
    <location>
        <begin position="17"/>
        <end position="376"/>
    </location>
</feature>
<dbReference type="AlphaFoldDB" id="A0A172ZMV9"/>
<proteinExistence type="inferred from homology"/>
<feature type="transmembrane region" description="Helical" evidence="8">
    <location>
        <begin position="139"/>
        <end position="163"/>
    </location>
</feature>
<dbReference type="InterPro" id="IPR004680">
    <property type="entry name" value="Cit_transptr-like_dom"/>
</dbReference>
<feature type="transmembrane region" description="Helical" evidence="8">
    <location>
        <begin position="6"/>
        <end position="22"/>
    </location>
</feature>
<feature type="transmembrane region" description="Helical" evidence="8">
    <location>
        <begin position="94"/>
        <end position="127"/>
    </location>
</feature>
<keyword evidence="6 8" id="KW-1133">Transmembrane helix</keyword>
<dbReference type="KEGG" id="pbv:AR543_19770"/>
<reference evidence="10 11" key="2">
    <citation type="journal article" date="2016" name="Int. J. Syst. Evol. Microbiol.">
        <title>Paenibacillus bovis sp. nov., isolated from raw yak (Bos grunniens) milk.</title>
        <authorList>
            <person name="Gao C."/>
            <person name="Han J."/>
            <person name="Liu Z."/>
            <person name="Xu X."/>
            <person name="Hang F."/>
            <person name="Wu Z."/>
        </authorList>
    </citation>
    <scope>NUCLEOTIDE SEQUENCE [LARGE SCALE GENOMIC DNA]</scope>
    <source>
        <strain evidence="10 11">BD3526</strain>
    </source>
</reference>
<keyword evidence="7 8" id="KW-0472">Membrane</keyword>
<evidence type="ECO:0000256" key="1">
    <source>
        <dbReference type="ARBA" id="ARBA00004651"/>
    </source>
</evidence>
<feature type="transmembrane region" description="Helical" evidence="8">
    <location>
        <begin position="255"/>
        <end position="275"/>
    </location>
</feature>
<feature type="transmembrane region" description="Helical" evidence="8">
    <location>
        <begin position="410"/>
        <end position="430"/>
    </location>
</feature>
<evidence type="ECO:0000256" key="2">
    <source>
        <dbReference type="ARBA" id="ARBA00009843"/>
    </source>
</evidence>
<feature type="transmembrane region" description="Helical" evidence="8">
    <location>
        <begin position="29"/>
        <end position="47"/>
    </location>
</feature>
<dbReference type="InterPro" id="IPR000802">
    <property type="entry name" value="Arsenical_pump_ArsB"/>
</dbReference>
<feature type="transmembrane region" description="Helical" evidence="8">
    <location>
        <begin position="287"/>
        <end position="307"/>
    </location>
</feature>
<dbReference type="PANTHER" id="PTHR43568">
    <property type="entry name" value="P PROTEIN"/>
    <property type="match status" value="1"/>
</dbReference>
<feature type="transmembrane region" description="Helical" evidence="8">
    <location>
        <begin position="227"/>
        <end position="248"/>
    </location>
</feature>
<gene>
    <name evidence="10" type="ORF">AR543_19770</name>
</gene>
<keyword evidence="3" id="KW-0813">Transport</keyword>
<keyword evidence="11" id="KW-1185">Reference proteome</keyword>
<dbReference type="OrthoDB" id="9765532at2"/>
<feature type="transmembrane region" description="Helical" evidence="8">
    <location>
        <begin position="175"/>
        <end position="199"/>
    </location>
</feature>
<evidence type="ECO:0000256" key="7">
    <source>
        <dbReference type="ARBA" id="ARBA00023136"/>
    </source>
</evidence>
<dbReference type="EMBL" id="CP013023">
    <property type="protein sequence ID" value="ANF98918.1"/>
    <property type="molecule type" value="Genomic_DNA"/>
</dbReference>
<organism evidence="10 11">
    <name type="scientific">Paenibacillus bovis</name>
    <dbReference type="NCBI Taxonomy" id="1616788"/>
    <lineage>
        <taxon>Bacteria</taxon>
        <taxon>Bacillati</taxon>
        <taxon>Bacillota</taxon>
        <taxon>Bacilli</taxon>
        <taxon>Bacillales</taxon>
        <taxon>Paenibacillaceae</taxon>
        <taxon>Paenibacillus</taxon>
    </lineage>
</organism>
<evidence type="ECO:0000313" key="11">
    <source>
        <dbReference type="Proteomes" id="UP000078148"/>
    </source>
</evidence>
<keyword evidence="4" id="KW-1003">Cell membrane</keyword>
<name>A0A172ZMV9_9BACL</name>
<dbReference type="PRINTS" id="PR00758">
    <property type="entry name" value="ARSENICPUMP"/>
</dbReference>
<evidence type="ECO:0000256" key="5">
    <source>
        <dbReference type="ARBA" id="ARBA00022692"/>
    </source>
</evidence>
<dbReference type="GO" id="GO:0015105">
    <property type="term" value="F:arsenite transmembrane transporter activity"/>
    <property type="evidence" value="ECO:0007669"/>
    <property type="project" value="InterPro"/>
</dbReference>
<evidence type="ECO:0000256" key="6">
    <source>
        <dbReference type="ARBA" id="ARBA00022989"/>
    </source>
</evidence>
<comment type="similarity">
    <text evidence="2">Belongs to the CitM (TC 2.A.11) transporter family.</text>
</comment>
<sequence>MMTWQPTAAIVIFLIIYAIWITDQLNRAMIAVIGAVLFLLLGLVHWQNAYTTHINWDTLLLWMSMLVIAGVMSRSGLVHYAVLQSLKWTRSSPLLLFIVLTIWTAVGAALLDHVTIIILMVPVIFIVTNLLKMNAAPWLIAAIMTSNIGGTATLIGNPANIWIGTANPQLTFVSFIAMIGPLMLILLAVNLLLIVLFYWKSFRTASHTARTLKLEHEITSSIENRRLAFVVLMVFVLVIAGLVIGSWLDLRLSLMAAAGAVVMMLAAIITGAKPISVVRHLEWDTLLFFAGLFILAGGLAETGWIQAGARYLIELTNGNMSWIALILLWTTGLLSSVMDHMPWVAVMIPLIQETAVQMDASTPAVINPLWWALSVGAGVGGSGTLLGSAAGLIAASMADRRQQRLGYLEFLRVGLPLTLISLLIASWYMYVMVL</sequence>
<dbReference type="GO" id="GO:0005886">
    <property type="term" value="C:plasma membrane"/>
    <property type="evidence" value="ECO:0007669"/>
    <property type="project" value="UniProtKB-SubCell"/>
</dbReference>
<evidence type="ECO:0000259" key="9">
    <source>
        <dbReference type="Pfam" id="PF03600"/>
    </source>
</evidence>
<feature type="transmembrane region" description="Helical" evidence="8">
    <location>
        <begin position="59"/>
        <end position="82"/>
    </location>
</feature>
<evidence type="ECO:0000256" key="4">
    <source>
        <dbReference type="ARBA" id="ARBA00022475"/>
    </source>
</evidence>
<feature type="transmembrane region" description="Helical" evidence="8">
    <location>
        <begin position="319"/>
        <end position="338"/>
    </location>
</feature>
<dbReference type="InterPro" id="IPR051475">
    <property type="entry name" value="Diverse_Ion_Transporter"/>
</dbReference>
<accession>A0A172ZMV9</accession>
<protein>
    <recommendedName>
        <fullName evidence="9">Citrate transporter-like domain-containing protein</fullName>
    </recommendedName>
</protein>
<evidence type="ECO:0000256" key="3">
    <source>
        <dbReference type="ARBA" id="ARBA00022448"/>
    </source>
</evidence>
<dbReference type="STRING" id="1616788.AR543_19770"/>
<comment type="subcellular location">
    <subcellularLocation>
        <location evidence="1">Cell membrane</location>
        <topology evidence="1">Multi-pass membrane protein</topology>
    </subcellularLocation>
</comment>
<keyword evidence="5 8" id="KW-0812">Transmembrane</keyword>
<evidence type="ECO:0000313" key="10">
    <source>
        <dbReference type="EMBL" id="ANF98918.1"/>
    </source>
</evidence>